<dbReference type="InterPro" id="IPR039357">
    <property type="entry name" value="SRD5A/TECR"/>
</dbReference>
<dbReference type="EMBL" id="KZ678392">
    <property type="protein sequence ID" value="PSR97303.1"/>
    <property type="molecule type" value="Genomic_DNA"/>
</dbReference>
<keyword evidence="7" id="KW-0443">Lipid metabolism</keyword>
<dbReference type="PANTHER" id="PTHR10556">
    <property type="entry name" value="3-OXO-5-ALPHA-STEROID 4-DEHYDROGENASE"/>
    <property type="match status" value="1"/>
</dbReference>
<dbReference type="GO" id="GO:0016627">
    <property type="term" value="F:oxidoreductase activity, acting on the CH-CH group of donors"/>
    <property type="evidence" value="ECO:0007669"/>
    <property type="project" value="InterPro"/>
</dbReference>
<dbReference type="STRING" id="2025994.A0A2T3AGH1"/>
<evidence type="ECO:0000256" key="4">
    <source>
        <dbReference type="ARBA" id="ARBA00022692"/>
    </source>
</evidence>
<evidence type="ECO:0000313" key="12">
    <source>
        <dbReference type="Proteomes" id="UP000241462"/>
    </source>
</evidence>
<keyword evidence="12" id="KW-1185">Reference proteome</keyword>
<protein>
    <submittedName>
        <fullName evidence="11">3-oxo-5-alpha-steroid 4-dehydrogenase-domain-containing protein</fullName>
    </submittedName>
</protein>
<dbReference type="PANTHER" id="PTHR10556:SF28">
    <property type="entry name" value="VERY-LONG-CHAIN ENOYL-COA REDUCTASE"/>
    <property type="match status" value="1"/>
</dbReference>
<dbReference type="OrthoDB" id="540503at2759"/>
<evidence type="ECO:0000256" key="7">
    <source>
        <dbReference type="ARBA" id="ARBA00023098"/>
    </source>
</evidence>
<evidence type="ECO:0000313" key="11">
    <source>
        <dbReference type="EMBL" id="PSR97303.1"/>
    </source>
</evidence>
<comment type="similarity">
    <text evidence="2">Belongs to the steroid 5-alpha reductase family.</text>
</comment>
<evidence type="ECO:0000256" key="6">
    <source>
        <dbReference type="ARBA" id="ARBA00023002"/>
    </source>
</evidence>
<dbReference type="AlphaFoldDB" id="A0A2T3AGH1"/>
<evidence type="ECO:0000256" key="8">
    <source>
        <dbReference type="ARBA" id="ARBA00023136"/>
    </source>
</evidence>
<keyword evidence="6" id="KW-0560">Oxidoreductase</keyword>
<dbReference type="Proteomes" id="UP000241462">
    <property type="component" value="Unassembled WGS sequence"/>
</dbReference>
<dbReference type="Pfam" id="PF02544">
    <property type="entry name" value="Steroid_dh"/>
    <property type="match status" value="1"/>
</dbReference>
<feature type="transmembrane region" description="Helical" evidence="9">
    <location>
        <begin position="132"/>
        <end position="150"/>
    </location>
</feature>
<sequence>MAGPLTLSLANRAPKKPLRKLPASIDVPHDAEIEDVKKAVARQTGIKDFNRIGLFYPSTRKRIGDRRALVRDQQDVVDNAQILVQDLGPQMSWRTVYLVEYLGPTLFHPLFYFLRPHLAKIDPFLYKGADKLPLTLVQTICFWMLFLHFVKRELETAFLHKFSANTMPAFNVVKNSAYYWLSAGLLAAAFIYSPRSYAARSELGLLDYVGIAMYIGGEFANFVVHKHLAGLRRPGTTEKGIPSCIGSSLVTCPNYMFEIIAWIGMILVSREWSVALSIAIGTSYMASWSRDKEKALRQTFGDKYKKKKYTLFYGLY</sequence>
<gene>
    <name evidence="11" type="ORF">BD289DRAFT_459007</name>
</gene>
<comment type="subcellular location">
    <subcellularLocation>
        <location evidence="1">Membrane</location>
        <topology evidence="1">Multi-pass membrane protein</topology>
    </subcellularLocation>
</comment>
<evidence type="ECO:0000256" key="1">
    <source>
        <dbReference type="ARBA" id="ARBA00004141"/>
    </source>
</evidence>
<dbReference type="PROSITE" id="PS50244">
    <property type="entry name" value="S5A_REDUCTASE"/>
    <property type="match status" value="1"/>
</dbReference>
<evidence type="ECO:0000256" key="9">
    <source>
        <dbReference type="SAM" id="Phobius"/>
    </source>
</evidence>
<dbReference type="FunCoup" id="A0A2T3AGH1">
    <property type="interactions" value="387"/>
</dbReference>
<feature type="transmembrane region" description="Helical" evidence="9">
    <location>
        <begin position="205"/>
        <end position="224"/>
    </location>
</feature>
<feature type="transmembrane region" description="Helical" evidence="9">
    <location>
        <begin position="259"/>
        <end position="286"/>
    </location>
</feature>
<dbReference type="InterPro" id="IPR001104">
    <property type="entry name" value="3-oxo-5_a-steroid_4-DH_C"/>
</dbReference>
<reference evidence="11 12" key="1">
    <citation type="journal article" date="2018" name="Mycol. Prog.">
        <title>Coniella lustricola, a new species from submerged detritus.</title>
        <authorList>
            <person name="Raudabaugh D.B."/>
            <person name="Iturriaga T."/>
            <person name="Carver A."/>
            <person name="Mondo S."/>
            <person name="Pangilinan J."/>
            <person name="Lipzen A."/>
            <person name="He G."/>
            <person name="Amirebrahimi M."/>
            <person name="Grigoriev I.V."/>
            <person name="Miller A.N."/>
        </authorList>
    </citation>
    <scope>NUCLEOTIDE SEQUENCE [LARGE SCALE GENOMIC DNA]</scope>
    <source>
        <strain evidence="11 12">B22-T-1</strain>
    </source>
</reference>
<accession>A0A2T3AGH1</accession>
<evidence type="ECO:0000256" key="5">
    <source>
        <dbReference type="ARBA" id="ARBA00022989"/>
    </source>
</evidence>
<evidence type="ECO:0000256" key="3">
    <source>
        <dbReference type="ARBA" id="ARBA00022516"/>
    </source>
</evidence>
<keyword evidence="5 9" id="KW-1133">Transmembrane helix</keyword>
<proteinExistence type="inferred from homology"/>
<keyword evidence="4 9" id="KW-0812">Transmembrane</keyword>
<feature type="domain" description="3-oxo-5-alpha-steroid 4-dehydrogenase C-terminal" evidence="10">
    <location>
        <begin position="165"/>
        <end position="311"/>
    </location>
</feature>
<dbReference type="GO" id="GO:0042761">
    <property type="term" value="P:very long-chain fatty acid biosynthetic process"/>
    <property type="evidence" value="ECO:0007669"/>
    <property type="project" value="TreeGrafter"/>
</dbReference>
<evidence type="ECO:0000259" key="10">
    <source>
        <dbReference type="Pfam" id="PF02544"/>
    </source>
</evidence>
<dbReference type="Gene3D" id="1.20.120.1630">
    <property type="match status" value="1"/>
</dbReference>
<keyword evidence="3" id="KW-0444">Lipid biosynthesis</keyword>
<dbReference type="GO" id="GO:0016020">
    <property type="term" value="C:membrane"/>
    <property type="evidence" value="ECO:0007669"/>
    <property type="project" value="UniProtKB-SubCell"/>
</dbReference>
<feature type="transmembrane region" description="Helical" evidence="9">
    <location>
        <begin position="177"/>
        <end position="193"/>
    </location>
</feature>
<name>A0A2T3AGH1_9PEZI</name>
<organism evidence="11 12">
    <name type="scientific">Coniella lustricola</name>
    <dbReference type="NCBI Taxonomy" id="2025994"/>
    <lineage>
        <taxon>Eukaryota</taxon>
        <taxon>Fungi</taxon>
        <taxon>Dikarya</taxon>
        <taxon>Ascomycota</taxon>
        <taxon>Pezizomycotina</taxon>
        <taxon>Sordariomycetes</taxon>
        <taxon>Sordariomycetidae</taxon>
        <taxon>Diaporthales</taxon>
        <taxon>Schizoparmaceae</taxon>
        <taxon>Coniella</taxon>
    </lineage>
</organism>
<evidence type="ECO:0000256" key="2">
    <source>
        <dbReference type="ARBA" id="ARBA00007742"/>
    </source>
</evidence>
<keyword evidence="8 9" id="KW-0472">Membrane</keyword>
<dbReference type="InParanoid" id="A0A2T3AGH1"/>